<dbReference type="GO" id="GO:0031047">
    <property type="term" value="P:regulatory ncRNA-mediated gene silencing"/>
    <property type="evidence" value="ECO:0007669"/>
    <property type="project" value="UniProtKB-KW"/>
</dbReference>
<reference evidence="7 8" key="1">
    <citation type="submission" date="2024-09" db="EMBL/GenBank/DDBJ databases">
        <title>Chromosome-scale assembly of Riccia fluitans.</title>
        <authorList>
            <person name="Paukszto L."/>
            <person name="Sawicki J."/>
            <person name="Karawczyk K."/>
            <person name="Piernik-Szablinska J."/>
            <person name="Szczecinska M."/>
            <person name="Mazdziarz M."/>
        </authorList>
    </citation>
    <scope>NUCLEOTIDE SEQUENCE [LARGE SCALE GENOMIC DNA]</scope>
    <source>
        <strain evidence="7">Rf_01</strain>
        <tissue evidence="7">Aerial parts of the thallus</tissue>
    </source>
</reference>
<dbReference type="InterPro" id="IPR005381">
    <property type="entry name" value="Znf-XS_domain"/>
</dbReference>
<sequence>MAASNSRFLRLVSEEEIYDDSDDEEINDEDDEEVVFEESLQALRAGKLLVKNTEDTTLRCPYSPDRKKQNYKYKDLLQHAVAVGKGNRSSLEVGRHLALAAYLRTDLASMAPPPTERAYKFVLPVPKDEDWKDMLLFPWTGLVYNIPTKANEDGFKVGPSNAELKFIFKEFLPEKAEAVWEENQHTGLGVVTFQKDFDGWKCAQAFEKWFSRNERGKKEWKNGTRLDSELYGWLARKEDYEGLGDQDVMAKFLQKRGPLQLKEIAMTMEEVMSMCEERLDFLSASVNQRKLEFETMMEAVQAIRLRYEKMTRELEEHKQGTNEQKLEEVETQTVIQDNEKAIEFGGSGVAMAPRDHIPAEVWNEVLGDEGKDNFLPAELFEIVLGAADLWENSLGEKDIDTFPELRDAKESAGIERSAQNDLSGMVYMSKEESLQFYSKKLLEPVMIKKPQEKGKPVKSEDETNQLTLLKGKEKMAESSNQAEESDEHRVGEICDAQSWDAETPEDPVLILERLFLADRYSHSEIHMEEKGSTEKLAQMGSQENSLEFSPMELSEPLNEPEEKEDPAKSEDETNQLTLQETKIEEMKLSAACVLTLWSILNLFARVCDWLAGLSMNEETREAAVGALELGEVVDNHESRTESSIYEFCESEICAVADTHESRTDGTELTIDEMQQELQATVVCFFVHQVTGLLPRITGHPRRGGLKQCLHSRS</sequence>
<proteinExistence type="predicted"/>
<dbReference type="PANTHER" id="PTHR21596">
    <property type="entry name" value="RIBONUCLEASE P SUBUNIT P38"/>
    <property type="match status" value="1"/>
</dbReference>
<dbReference type="Pfam" id="PF03470">
    <property type="entry name" value="zf-XS"/>
    <property type="match status" value="1"/>
</dbReference>
<evidence type="ECO:0000313" key="7">
    <source>
        <dbReference type="EMBL" id="KAL2607939.1"/>
    </source>
</evidence>
<gene>
    <name evidence="7" type="ORF">R1flu_026512</name>
</gene>
<dbReference type="EMBL" id="JBHFFA010000008">
    <property type="protein sequence ID" value="KAL2607939.1"/>
    <property type="molecule type" value="Genomic_DNA"/>
</dbReference>
<feature type="region of interest" description="Disordered" evidence="4">
    <location>
        <begin position="450"/>
        <end position="490"/>
    </location>
</feature>
<dbReference type="Proteomes" id="UP001605036">
    <property type="component" value="Unassembled WGS sequence"/>
</dbReference>
<accession>A0ABD1XG52</accession>
<organism evidence="7 8">
    <name type="scientific">Riccia fluitans</name>
    <dbReference type="NCBI Taxonomy" id="41844"/>
    <lineage>
        <taxon>Eukaryota</taxon>
        <taxon>Viridiplantae</taxon>
        <taxon>Streptophyta</taxon>
        <taxon>Embryophyta</taxon>
        <taxon>Marchantiophyta</taxon>
        <taxon>Marchantiopsida</taxon>
        <taxon>Marchantiidae</taxon>
        <taxon>Marchantiales</taxon>
        <taxon>Ricciaceae</taxon>
        <taxon>Riccia</taxon>
    </lineage>
</organism>
<dbReference type="Pfam" id="PF03468">
    <property type="entry name" value="XS"/>
    <property type="match status" value="1"/>
</dbReference>
<feature type="compositionally biased region" description="Basic and acidic residues" evidence="4">
    <location>
        <begin position="450"/>
        <end position="461"/>
    </location>
</feature>
<dbReference type="InterPro" id="IPR045177">
    <property type="entry name" value="FDM1-5/IDN2"/>
</dbReference>
<feature type="coiled-coil region" evidence="3">
    <location>
        <begin position="300"/>
        <end position="327"/>
    </location>
</feature>
<dbReference type="AlphaFoldDB" id="A0ABD1XG52"/>
<dbReference type="PANTHER" id="PTHR21596:SF3">
    <property type="entry name" value="FACTOR OF DNA METHYLATION 1-RELATED"/>
    <property type="match status" value="1"/>
</dbReference>
<dbReference type="InterPro" id="IPR005380">
    <property type="entry name" value="XS_domain"/>
</dbReference>
<keyword evidence="2" id="KW-0943">RNA-mediated gene silencing</keyword>
<keyword evidence="8" id="KW-1185">Reference proteome</keyword>
<feature type="region of interest" description="Disordered" evidence="4">
    <location>
        <begin position="526"/>
        <end position="573"/>
    </location>
</feature>
<feature type="domain" description="Zinc finger-XS" evidence="6">
    <location>
        <begin position="60"/>
        <end position="100"/>
    </location>
</feature>
<evidence type="ECO:0000313" key="8">
    <source>
        <dbReference type="Proteomes" id="UP001605036"/>
    </source>
</evidence>
<comment type="caution">
    <text evidence="7">The sequence shown here is derived from an EMBL/GenBank/DDBJ whole genome shotgun (WGS) entry which is preliminary data.</text>
</comment>
<dbReference type="InterPro" id="IPR038588">
    <property type="entry name" value="XS_domain_sf"/>
</dbReference>
<protein>
    <submittedName>
        <fullName evidence="7">Uncharacterized protein</fullName>
    </submittedName>
</protein>
<keyword evidence="1 3" id="KW-0175">Coiled coil</keyword>
<evidence type="ECO:0000259" key="5">
    <source>
        <dbReference type="Pfam" id="PF03468"/>
    </source>
</evidence>
<evidence type="ECO:0000259" key="6">
    <source>
        <dbReference type="Pfam" id="PF03470"/>
    </source>
</evidence>
<evidence type="ECO:0000256" key="2">
    <source>
        <dbReference type="ARBA" id="ARBA00023158"/>
    </source>
</evidence>
<name>A0ABD1XG52_9MARC</name>
<dbReference type="Gene3D" id="3.30.70.2890">
    <property type="entry name" value="XS domain"/>
    <property type="match status" value="1"/>
</dbReference>
<evidence type="ECO:0000256" key="3">
    <source>
        <dbReference type="SAM" id="Coils"/>
    </source>
</evidence>
<evidence type="ECO:0000256" key="4">
    <source>
        <dbReference type="SAM" id="MobiDB-lite"/>
    </source>
</evidence>
<evidence type="ECO:0000256" key="1">
    <source>
        <dbReference type="ARBA" id="ARBA00023054"/>
    </source>
</evidence>
<feature type="domain" description="XS" evidence="5">
    <location>
        <begin position="133"/>
        <end position="241"/>
    </location>
</feature>